<gene>
    <name evidence="2" type="ORF">CTOB1V02_LOCUS9202</name>
</gene>
<feature type="compositionally biased region" description="Acidic residues" evidence="1">
    <location>
        <begin position="318"/>
        <end position="327"/>
    </location>
</feature>
<name>A0A7R8WGP7_9CRUS</name>
<dbReference type="EMBL" id="OB663423">
    <property type="protein sequence ID" value="CAD7231354.1"/>
    <property type="molecule type" value="Genomic_DNA"/>
</dbReference>
<feature type="region of interest" description="Disordered" evidence="1">
    <location>
        <begin position="318"/>
        <end position="410"/>
    </location>
</feature>
<feature type="region of interest" description="Disordered" evidence="1">
    <location>
        <begin position="253"/>
        <end position="279"/>
    </location>
</feature>
<organism evidence="2">
    <name type="scientific">Cyprideis torosa</name>
    <dbReference type="NCBI Taxonomy" id="163714"/>
    <lineage>
        <taxon>Eukaryota</taxon>
        <taxon>Metazoa</taxon>
        <taxon>Ecdysozoa</taxon>
        <taxon>Arthropoda</taxon>
        <taxon>Crustacea</taxon>
        <taxon>Oligostraca</taxon>
        <taxon>Ostracoda</taxon>
        <taxon>Podocopa</taxon>
        <taxon>Podocopida</taxon>
        <taxon>Cytherocopina</taxon>
        <taxon>Cytheroidea</taxon>
        <taxon>Cytherideidae</taxon>
        <taxon>Cyprideis</taxon>
    </lineage>
</organism>
<evidence type="ECO:0000256" key="1">
    <source>
        <dbReference type="SAM" id="MobiDB-lite"/>
    </source>
</evidence>
<accession>A0A7R8WGP7</accession>
<reference evidence="2" key="1">
    <citation type="submission" date="2020-11" db="EMBL/GenBank/DDBJ databases">
        <authorList>
            <person name="Tran Van P."/>
        </authorList>
    </citation>
    <scope>NUCLEOTIDE SEQUENCE</scope>
</reference>
<feature type="compositionally biased region" description="Polar residues" evidence="1">
    <location>
        <begin position="333"/>
        <end position="359"/>
    </location>
</feature>
<protein>
    <submittedName>
        <fullName evidence="2">Uncharacterized protein</fullName>
    </submittedName>
</protein>
<feature type="compositionally biased region" description="Basic and acidic residues" evidence="1">
    <location>
        <begin position="361"/>
        <end position="387"/>
    </location>
</feature>
<evidence type="ECO:0000313" key="2">
    <source>
        <dbReference type="EMBL" id="CAD7231354.1"/>
    </source>
</evidence>
<dbReference type="AlphaFoldDB" id="A0A7R8WGP7"/>
<proteinExistence type="predicted"/>
<sequence>MFAKIVGNIVGIFMDGFIREFFIMFLVDGIREYFDSKGNEMSLPDLNSTWDNEEATEVELLKDGGIKFETVLKFKRIEASYEFRFAILGRVIEEANIYLELRRPSFLIQVRVIPDPGQSFLIQSTVIPDQGQSESSLIKVRGIVWPTLPTWLVDTEGPVAKNQLKIQNFQLRDRGWVTFDIEHPGSGIRLRDYIYRPMADVVANLYLEPVFSMLKSQTVAFIERSILGNSVFKGNEVDDFMKGNEVDDVMAPEAADDASPAVRAEPSVPDAPTRLPSPSNWVSELTESAKSMLPLASSFWKSLLEPKITDAFQELLEVESDEEESSEVIETSPTTADSQETLTPSEEPQVTESAPTQRTGLPDDRTGLADDRTGLLDDRTGLPDDRTGLPIDRTGLLDDTKPNLDSSEADVPESVMMEESFIPLDSSLWKSLFKNGTLQNTPGATR</sequence>